<accession>A0A173MI45</accession>
<evidence type="ECO:0000313" key="3">
    <source>
        <dbReference type="Proteomes" id="UP000186917"/>
    </source>
</evidence>
<organism evidence="2 3">
    <name type="scientific">Filimonas lacunae</name>
    <dbReference type="NCBI Taxonomy" id="477680"/>
    <lineage>
        <taxon>Bacteria</taxon>
        <taxon>Pseudomonadati</taxon>
        <taxon>Bacteroidota</taxon>
        <taxon>Chitinophagia</taxon>
        <taxon>Chitinophagales</taxon>
        <taxon>Chitinophagaceae</taxon>
        <taxon>Filimonas</taxon>
    </lineage>
</organism>
<keyword evidence="1" id="KW-1133">Transmembrane helix</keyword>
<keyword evidence="1" id="KW-0812">Transmembrane</keyword>
<reference evidence="3" key="1">
    <citation type="submission" date="2017-01" db="EMBL/GenBank/DDBJ databases">
        <authorList>
            <person name="Varghese N."/>
            <person name="Submissions S."/>
        </authorList>
    </citation>
    <scope>NUCLEOTIDE SEQUENCE [LARGE SCALE GENOMIC DNA]</scope>
    <source>
        <strain evidence="3">DSM 21054</strain>
    </source>
</reference>
<gene>
    <name evidence="2" type="ORF">SAMN05421788_102278</name>
</gene>
<proteinExistence type="predicted"/>
<dbReference type="EMBL" id="FTOR01000002">
    <property type="protein sequence ID" value="SIS95118.1"/>
    <property type="molecule type" value="Genomic_DNA"/>
</dbReference>
<feature type="transmembrane region" description="Helical" evidence="1">
    <location>
        <begin position="122"/>
        <end position="142"/>
    </location>
</feature>
<dbReference type="STRING" id="477680.SAMN05421788_102278"/>
<protein>
    <submittedName>
        <fullName evidence="2">Uncharacterized protein</fullName>
    </submittedName>
</protein>
<dbReference type="OrthoDB" id="329514at2"/>
<evidence type="ECO:0000256" key="1">
    <source>
        <dbReference type="SAM" id="Phobius"/>
    </source>
</evidence>
<name>A0A173MI45_9BACT</name>
<feature type="transmembrane region" description="Helical" evidence="1">
    <location>
        <begin position="46"/>
        <end position="65"/>
    </location>
</feature>
<dbReference type="Proteomes" id="UP000186917">
    <property type="component" value="Unassembled WGS sequence"/>
</dbReference>
<feature type="transmembrane region" description="Helical" evidence="1">
    <location>
        <begin position="85"/>
        <end position="110"/>
    </location>
</feature>
<dbReference type="RefSeq" id="WP_076377914.1">
    <property type="nucleotide sequence ID" value="NZ_AP017422.1"/>
</dbReference>
<feature type="transmembrane region" description="Helical" evidence="1">
    <location>
        <begin position="6"/>
        <end position="25"/>
    </location>
</feature>
<sequence>MYQLLTFLHSFVRWLVVISLAYAVYRAFKGYIRKAAFTKTDNLVRHWTATIAHIQLVIGMLLYFRSPAIQYFRSHFHEAVRITDIAFFGIYHAGCMLLAIVIITIGSALAKRKKDDKQQFKTLLTWYAIALAIIFIAIPWPFSPFASRPYFR</sequence>
<dbReference type="AlphaFoldDB" id="A0A173MI45"/>
<keyword evidence="3" id="KW-1185">Reference proteome</keyword>
<dbReference type="KEGG" id="fln:FLA_3111"/>
<keyword evidence="1" id="KW-0472">Membrane</keyword>
<evidence type="ECO:0000313" key="2">
    <source>
        <dbReference type="EMBL" id="SIS95118.1"/>
    </source>
</evidence>